<feature type="domain" description="Glycoside hydrolase family 65 N-terminal" evidence="1">
    <location>
        <begin position="16"/>
        <end position="143"/>
    </location>
</feature>
<dbReference type="GO" id="GO:0033831">
    <property type="term" value="F:kojibiose phosphorylase activity"/>
    <property type="evidence" value="ECO:0007669"/>
    <property type="project" value="UniProtKB-EC"/>
</dbReference>
<dbReference type="Pfam" id="PF03636">
    <property type="entry name" value="Glyco_hydro_65N"/>
    <property type="match status" value="1"/>
</dbReference>
<keyword evidence="2" id="KW-0328">Glycosyltransferase</keyword>
<dbReference type="Gene3D" id="2.70.98.40">
    <property type="entry name" value="Glycoside hydrolase, family 65, N-terminal domain"/>
    <property type="match status" value="1"/>
</dbReference>
<dbReference type="AlphaFoldDB" id="A0A378VSL3"/>
<evidence type="ECO:0000259" key="1">
    <source>
        <dbReference type="Pfam" id="PF03636"/>
    </source>
</evidence>
<dbReference type="GO" id="GO:0004553">
    <property type="term" value="F:hydrolase activity, hydrolyzing O-glycosyl compounds"/>
    <property type="evidence" value="ECO:0007669"/>
    <property type="project" value="TreeGrafter"/>
</dbReference>
<dbReference type="PANTHER" id="PTHR11051">
    <property type="entry name" value="GLYCOSYL HYDROLASE-RELATED"/>
    <property type="match status" value="1"/>
</dbReference>
<dbReference type="GO" id="GO:0005975">
    <property type="term" value="P:carbohydrate metabolic process"/>
    <property type="evidence" value="ECO:0007669"/>
    <property type="project" value="InterPro"/>
</dbReference>
<dbReference type="InterPro" id="IPR011013">
    <property type="entry name" value="Gal_mutarotase_sf_dom"/>
</dbReference>
<accession>A0A378VSL3</accession>
<keyword evidence="2" id="KW-0808">Transferase</keyword>
<dbReference type="EC" id="2.4.1.230" evidence="2"/>
<dbReference type="InterPro" id="IPR037018">
    <property type="entry name" value="GH65_N"/>
</dbReference>
<dbReference type="SUPFAM" id="SSF74650">
    <property type="entry name" value="Galactose mutarotase-like"/>
    <property type="match status" value="1"/>
</dbReference>
<dbReference type="PANTHER" id="PTHR11051:SF14">
    <property type="entry name" value="MALTOSE PHOSPHORYLASE"/>
    <property type="match status" value="1"/>
</dbReference>
<dbReference type="InterPro" id="IPR005196">
    <property type="entry name" value="Glyco_hydro_65_N"/>
</dbReference>
<sequence length="171" mass="19184">MYTRIMEISPWTLRSAKLEKEHKRLQESLTSLGNGYMGMRGSFEETYSADSHLGTYIAGVWFPDKTRVGWWKNGYPKYFGKAINALNFSKVKIFVDGQEVDLAKNDVAGFSVELDMQHGVLRRSFTVFGVRFDVCKFLSVAQKSWLSPAGKPCPLTAKPTKSASIPSSMPT</sequence>
<evidence type="ECO:0000313" key="2">
    <source>
        <dbReference type="EMBL" id="SUA20033.1"/>
    </source>
</evidence>
<gene>
    <name evidence="2" type="primary">kojP_1</name>
    <name evidence="2" type="ORF">NCTC11421_00111</name>
</gene>
<proteinExistence type="predicted"/>
<reference evidence="2" key="1">
    <citation type="submission" date="2018-06" db="EMBL/GenBank/DDBJ databases">
        <authorList>
            <consortium name="Pathogen Informatics"/>
            <person name="Doyle S."/>
        </authorList>
    </citation>
    <scope>NUCLEOTIDE SEQUENCE [LARGE SCALE GENOMIC DNA]</scope>
    <source>
        <strain evidence="2">NCTC11421</strain>
    </source>
</reference>
<name>A0A378VSL3_NEIGO</name>
<dbReference type="GO" id="GO:0030246">
    <property type="term" value="F:carbohydrate binding"/>
    <property type="evidence" value="ECO:0007669"/>
    <property type="project" value="InterPro"/>
</dbReference>
<dbReference type="EMBL" id="UGRI01000001">
    <property type="protein sequence ID" value="SUA20033.1"/>
    <property type="molecule type" value="Genomic_DNA"/>
</dbReference>
<protein>
    <submittedName>
        <fullName evidence="2">Putative maltose phosphorylase</fullName>
        <ecNumber evidence="2">2.4.1.230</ecNumber>
    </submittedName>
</protein>
<organism evidence="2">
    <name type="scientific">Neisseria gonorrhoeae</name>
    <dbReference type="NCBI Taxonomy" id="485"/>
    <lineage>
        <taxon>Bacteria</taxon>
        <taxon>Pseudomonadati</taxon>
        <taxon>Pseudomonadota</taxon>
        <taxon>Betaproteobacteria</taxon>
        <taxon>Neisseriales</taxon>
        <taxon>Neisseriaceae</taxon>
        <taxon>Neisseria</taxon>
    </lineage>
</organism>